<dbReference type="RefSeq" id="WP_030402687.1">
    <property type="nucleotide sequence ID" value="NZ_BEWC01000002.1"/>
</dbReference>
<evidence type="ECO:0000313" key="4">
    <source>
        <dbReference type="Proteomes" id="UP001617907"/>
    </source>
</evidence>
<protein>
    <submittedName>
        <fullName evidence="3">DUF6114 domain-containing protein</fullName>
    </submittedName>
</protein>
<evidence type="ECO:0000256" key="1">
    <source>
        <dbReference type="SAM" id="MobiDB-lite"/>
    </source>
</evidence>
<dbReference type="EMBL" id="JBIVPC010000003">
    <property type="protein sequence ID" value="MFJ6036007.1"/>
    <property type="molecule type" value="Genomic_DNA"/>
</dbReference>
<dbReference type="Pfam" id="PF19609">
    <property type="entry name" value="DUF6114"/>
    <property type="match status" value="1"/>
</dbReference>
<proteinExistence type="predicted"/>
<keyword evidence="2" id="KW-1133">Transmembrane helix</keyword>
<feature type="transmembrane region" description="Helical" evidence="2">
    <location>
        <begin position="56"/>
        <end position="81"/>
    </location>
</feature>
<name>A0ABW8H708_9ACTN</name>
<dbReference type="Proteomes" id="UP001617907">
    <property type="component" value="Unassembled WGS sequence"/>
</dbReference>
<dbReference type="GeneID" id="95504526"/>
<dbReference type="InterPro" id="IPR046096">
    <property type="entry name" value="DUF6114"/>
</dbReference>
<keyword evidence="2" id="KW-0472">Membrane</keyword>
<feature type="region of interest" description="Disordered" evidence="1">
    <location>
        <begin position="131"/>
        <end position="215"/>
    </location>
</feature>
<evidence type="ECO:0000256" key="2">
    <source>
        <dbReference type="SAM" id="Phobius"/>
    </source>
</evidence>
<gene>
    <name evidence="3" type="ORF">ACIQFM_07090</name>
</gene>
<feature type="transmembrane region" description="Helical" evidence="2">
    <location>
        <begin position="24"/>
        <end position="44"/>
    </location>
</feature>
<reference evidence="3 4" key="1">
    <citation type="submission" date="2024-10" db="EMBL/GenBank/DDBJ databases">
        <title>The Natural Products Discovery Center: Release of the First 8490 Sequenced Strains for Exploring Actinobacteria Biosynthetic Diversity.</title>
        <authorList>
            <person name="Kalkreuter E."/>
            <person name="Kautsar S.A."/>
            <person name="Yang D."/>
            <person name="Bader C.D."/>
            <person name="Teijaro C.N."/>
            <person name="Fluegel L."/>
            <person name="Davis C.M."/>
            <person name="Simpson J.R."/>
            <person name="Lauterbach L."/>
            <person name="Steele A.D."/>
            <person name="Gui C."/>
            <person name="Meng S."/>
            <person name="Li G."/>
            <person name="Viehrig K."/>
            <person name="Ye F."/>
            <person name="Su P."/>
            <person name="Kiefer A.F."/>
            <person name="Nichols A."/>
            <person name="Cepeda A.J."/>
            <person name="Yan W."/>
            <person name="Fan B."/>
            <person name="Jiang Y."/>
            <person name="Adhikari A."/>
            <person name="Zheng C.-J."/>
            <person name="Schuster L."/>
            <person name="Cowan T.M."/>
            <person name="Smanski M.J."/>
            <person name="Chevrette M.G."/>
            <person name="De Carvalho L.P.S."/>
            <person name="Shen B."/>
        </authorList>
    </citation>
    <scope>NUCLEOTIDE SEQUENCE [LARGE SCALE GENOMIC DNA]</scope>
    <source>
        <strain evidence="3 4">NPDC093086</strain>
    </source>
</reference>
<keyword evidence="4" id="KW-1185">Reference proteome</keyword>
<evidence type="ECO:0000313" key="3">
    <source>
        <dbReference type="EMBL" id="MFJ6036007.1"/>
    </source>
</evidence>
<sequence>MSAETPAAAGQFTRRRQQFRAWRGARPFWAGLFVALGGLPIAYFPYANLQIGHLTLAMSTTAGAGSLIIGVLLVVLGISLWFQKHVRVFAGVAAILLALVSIPVSNLGGFLIGFLFALVGGAMAVSWVPGEPPQAEPPLEGKGTDGAPEGVVPAAGDTAFPGLGKPGTQAGGPAVPGPRGGVDDGEPSQVLTAPGAHDLSGTSPANGANGRHSAG</sequence>
<organism evidence="3 4">
    <name type="scientific">Streptomyces ardesiacus</name>
    <dbReference type="NCBI Taxonomy" id="285564"/>
    <lineage>
        <taxon>Bacteria</taxon>
        <taxon>Bacillati</taxon>
        <taxon>Actinomycetota</taxon>
        <taxon>Actinomycetes</taxon>
        <taxon>Kitasatosporales</taxon>
        <taxon>Streptomycetaceae</taxon>
        <taxon>Streptomyces</taxon>
    </lineage>
</organism>
<comment type="caution">
    <text evidence="3">The sequence shown here is derived from an EMBL/GenBank/DDBJ whole genome shotgun (WGS) entry which is preliminary data.</text>
</comment>
<accession>A0ABW8H708</accession>
<keyword evidence="2" id="KW-0812">Transmembrane</keyword>